<protein>
    <submittedName>
        <fullName evidence="1">Uncharacterized protein</fullName>
    </submittedName>
</protein>
<evidence type="ECO:0000313" key="2">
    <source>
        <dbReference type="Proteomes" id="UP001165042"/>
    </source>
</evidence>
<dbReference type="AlphaFoldDB" id="A0A9W6QHN0"/>
<dbReference type="RefSeq" id="WP_285607465.1">
    <property type="nucleotide sequence ID" value="NZ_BSSD01000001.1"/>
</dbReference>
<proteinExistence type="predicted"/>
<keyword evidence="2" id="KW-1185">Reference proteome</keyword>
<organism evidence="1 2">
    <name type="scientific">Actinokineospora globicatena</name>
    <dbReference type="NCBI Taxonomy" id="103729"/>
    <lineage>
        <taxon>Bacteria</taxon>
        <taxon>Bacillati</taxon>
        <taxon>Actinomycetota</taxon>
        <taxon>Actinomycetes</taxon>
        <taxon>Pseudonocardiales</taxon>
        <taxon>Pseudonocardiaceae</taxon>
        <taxon>Actinokineospora</taxon>
    </lineage>
</organism>
<accession>A0A9W6QHN0</accession>
<sequence length="232" mass="24861">MSTISWWPIRECLAQISELTAESLAEIGVSAAERASLVELARSVDRRLEERPRVRLGIAAGAASPPAEVDLRLPAELAAKVPALVEQLLSTFSAEEMRFRSGCKAEELRSAARAIANVPAGDLIADASRPAIGWQFEAVLSHLRRRPAKYGVDGSFEQLVAFLAGYDEGRNGALATGFARYLSETHNADPSVPWTRQVIPLCDGDPLALLTLLDSYVAAGIDRAPEPGRGSG</sequence>
<reference evidence="1" key="1">
    <citation type="submission" date="2023-02" db="EMBL/GenBank/DDBJ databases">
        <title>Actinokineospora globicatena NBRC 15670.</title>
        <authorList>
            <person name="Ichikawa N."/>
            <person name="Sato H."/>
            <person name="Tonouchi N."/>
        </authorList>
    </citation>
    <scope>NUCLEOTIDE SEQUENCE</scope>
    <source>
        <strain evidence="1">NBRC 15670</strain>
    </source>
</reference>
<evidence type="ECO:0000313" key="1">
    <source>
        <dbReference type="EMBL" id="GLW89910.1"/>
    </source>
</evidence>
<dbReference type="EMBL" id="BSSD01000001">
    <property type="protein sequence ID" value="GLW89910.1"/>
    <property type="molecule type" value="Genomic_DNA"/>
</dbReference>
<comment type="caution">
    <text evidence="1">The sequence shown here is derived from an EMBL/GenBank/DDBJ whole genome shotgun (WGS) entry which is preliminary data.</text>
</comment>
<gene>
    <name evidence="1" type="ORF">Aglo03_07260</name>
</gene>
<dbReference type="Proteomes" id="UP001165042">
    <property type="component" value="Unassembled WGS sequence"/>
</dbReference>
<name>A0A9W6QHN0_9PSEU</name>